<comment type="caution">
    <text evidence="3">The sequence shown here is derived from an EMBL/GenBank/DDBJ whole genome shotgun (WGS) entry which is preliminary data.</text>
</comment>
<feature type="compositionally biased region" description="Polar residues" evidence="2">
    <location>
        <begin position="101"/>
        <end position="118"/>
    </location>
</feature>
<sequence>MAGHSEVVTGLKFSVDCKNLISVGGDGCVFVWKVPTTYTQNMVEKLQALGQEPDNKIQFGTPIRPQKRMTLSSAEPSASAGRLESPVLQLEITALAWASCQPGQKSSSPEGNEKTNLSPEEDNTGPVTQPGGRWAQRVQNGGIHVAGDNGTIQPIPFSFEPADRKRYTIEPISLQEQMRALANSPLERRCSLTRGEDDDLFQFPAEGRAALDNLSENDNASDEVAYIILQSGV</sequence>
<dbReference type="InterPro" id="IPR052779">
    <property type="entry name" value="WDR62"/>
</dbReference>
<dbReference type="PROSITE" id="PS50082">
    <property type="entry name" value="WD_REPEATS_2"/>
    <property type="match status" value="1"/>
</dbReference>
<keyword evidence="4" id="KW-1185">Reference proteome</keyword>
<accession>A0A9X0CLE9</accession>
<dbReference type="PANTHER" id="PTHR45589:SF1">
    <property type="entry name" value="WD REPEAT DOMAIN 62, ISOFORM G"/>
    <property type="match status" value="1"/>
</dbReference>
<name>A0A9X0CLE9_9CNID</name>
<keyword evidence="3" id="KW-0418">Kinase</keyword>
<reference evidence="3" key="1">
    <citation type="submission" date="2023-01" db="EMBL/GenBank/DDBJ databases">
        <title>Genome assembly of the deep-sea coral Lophelia pertusa.</title>
        <authorList>
            <person name="Herrera S."/>
            <person name="Cordes E."/>
        </authorList>
    </citation>
    <scope>NUCLEOTIDE SEQUENCE</scope>
    <source>
        <strain evidence="3">USNM1676648</strain>
        <tissue evidence="3">Polyp</tissue>
    </source>
</reference>
<gene>
    <name evidence="3" type="primary">WDR62_3</name>
    <name evidence="3" type="ORF">OS493_025015</name>
</gene>
<evidence type="ECO:0000256" key="2">
    <source>
        <dbReference type="SAM" id="MobiDB-lite"/>
    </source>
</evidence>
<dbReference type="PROSITE" id="PS50294">
    <property type="entry name" value="WD_REPEATS_REGION"/>
    <property type="match status" value="1"/>
</dbReference>
<evidence type="ECO:0000313" key="3">
    <source>
        <dbReference type="EMBL" id="KAJ7357498.1"/>
    </source>
</evidence>
<dbReference type="InterPro" id="IPR011047">
    <property type="entry name" value="Quinoprotein_ADH-like_sf"/>
</dbReference>
<evidence type="ECO:0000256" key="1">
    <source>
        <dbReference type="PROSITE-ProRule" id="PRU00221"/>
    </source>
</evidence>
<keyword evidence="1" id="KW-0853">WD repeat</keyword>
<dbReference type="InterPro" id="IPR001680">
    <property type="entry name" value="WD40_rpt"/>
</dbReference>
<dbReference type="SUPFAM" id="SSF50998">
    <property type="entry name" value="Quinoprotein alcohol dehydrogenase-like"/>
    <property type="match status" value="1"/>
</dbReference>
<keyword evidence="3" id="KW-0808">Transferase</keyword>
<dbReference type="PANTHER" id="PTHR45589">
    <property type="entry name" value="WD REPEAT DOMAIN 62, ISOFORM G"/>
    <property type="match status" value="1"/>
</dbReference>
<dbReference type="Proteomes" id="UP001163046">
    <property type="component" value="Unassembled WGS sequence"/>
</dbReference>
<dbReference type="Gene3D" id="2.130.10.10">
    <property type="entry name" value="YVTN repeat-like/Quinoprotein amine dehydrogenase"/>
    <property type="match status" value="1"/>
</dbReference>
<dbReference type="OrthoDB" id="6154712at2759"/>
<proteinExistence type="predicted"/>
<feature type="region of interest" description="Disordered" evidence="2">
    <location>
        <begin position="101"/>
        <end position="134"/>
    </location>
</feature>
<dbReference type="EMBL" id="MU827321">
    <property type="protein sequence ID" value="KAJ7357498.1"/>
    <property type="molecule type" value="Genomic_DNA"/>
</dbReference>
<organism evidence="3 4">
    <name type="scientific">Desmophyllum pertusum</name>
    <dbReference type="NCBI Taxonomy" id="174260"/>
    <lineage>
        <taxon>Eukaryota</taxon>
        <taxon>Metazoa</taxon>
        <taxon>Cnidaria</taxon>
        <taxon>Anthozoa</taxon>
        <taxon>Hexacorallia</taxon>
        <taxon>Scleractinia</taxon>
        <taxon>Caryophylliina</taxon>
        <taxon>Caryophylliidae</taxon>
        <taxon>Desmophyllum</taxon>
    </lineage>
</organism>
<evidence type="ECO:0000313" key="4">
    <source>
        <dbReference type="Proteomes" id="UP001163046"/>
    </source>
</evidence>
<dbReference type="InterPro" id="IPR015943">
    <property type="entry name" value="WD40/YVTN_repeat-like_dom_sf"/>
</dbReference>
<dbReference type="AlphaFoldDB" id="A0A9X0CLE9"/>
<protein>
    <submittedName>
        <fullName evidence="3">Mitogen-activated protein kinase binding protein 1</fullName>
    </submittedName>
</protein>
<dbReference type="GO" id="GO:0016301">
    <property type="term" value="F:kinase activity"/>
    <property type="evidence" value="ECO:0007669"/>
    <property type="project" value="UniProtKB-KW"/>
</dbReference>
<feature type="repeat" description="WD" evidence="1">
    <location>
        <begin position="1"/>
        <end position="42"/>
    </location>
</feature>